<comment type="caution">
    <text evidence="2">The sequence shown here is derived from an EMBL/GenBank/DDBJ whole genome shotgun (WGS) entry which is preliminary data.</text>
</comment>
<feature type="compositionally biased region" description="Acidic residues" evidence="1">
    <location>
        <begin position="118"/>
        <end position="130"/>
    </location>
</feature>
<dbReference type="EMBL" id="BNJQ01000003">
    <property type="protein sequence ID" value="GHP02196.1"/>
    <property type="molecule type" value="Genomic_DNA"/>
</dbReference>
<name>A0A830H4W1_9CHLO</name>
<accession>A0A830H4W1</accession>
<gene>
    <name evidence="2" type="ORF">PPROV_000095300</name>
</gene>
<evidence type="ECO:0000256" key="1">
    <source>
        <dbReference type="SAM" id="MobiDB-lite"/>
    </source>
</evidence>
<keyword evidence="3" id="KW-1185">Reference proteome</keyword>
<proteinExistence type="predicted"/>
<reference evidence="2" key="1">
    <citation type="submission" date="2020-10" db="EMBL/GenBank/DDBJ databases">
        <title>Unveiling of a novel bifunctional photoreceptor, Dualchrome1, isolated from a cosmopolitan green alga.</title>
        <authorList>
            <person name="Suzuki S."/>
            <person name="Kawachi M."/>
        </authorList>
    </citation>
    <scope>NUCLEOTIDE SEQUENCE</scope>
    <source>
        <strain evidence="2">NIES 2893</strain>
    </source>
</reference>
<sequence>MVKSWSPLQQSPCHEEAAEARVLAQEDDAAANGLATSAIDQASMAAEIERDVNASHQAQVEAASKRQFAAAERVAAATQIEVVAAASAAAAEEVDQSMGVGGFAHDDDEGGGMHDGEDAINEEDPLLCRG</sequence>
<dbReference type="AlphaFoldDB" id="A0A830H4W1"/>
<evidence type="ECO:0000313" key="3">
    <source>
        <dbReference type="Proteomes" id="UP000660262"/>
    </source>
</evidence>
<protein>
    <submittedName>
        <fullName evidence="2">Uncharacterized protein</fullName>
    </submittedName>
</protein>
<organism evidence="2 3">
    <name type="scientific">Pycnococcus provasolii</name>
    <dbReference type="NCBI Taxonomy" id="41880"/>
    <lineage>
        <taxon>Eukaryota</taxon>
        <taxon>Viridiplantae</taxon>
        <taxon>Chlorophyta</taxon>
        <taxon>Pseudoscourfieldiophyceae</taxon>
        <taxon>Pseudoscourfieldiales</taxon>
        <taxon>Pycnococcaceae</taxon>
        <taxon>Pycnococcus</taxon>
    </lineage>
</organism>
<dbReference type="Proteomes" id="UP000660262">
    <property type="component" value="Unassembled WGS sequence"/>
</dbReference>
<feature type="region of interest" description="Disordered" evidence="1">
    <location>
        <begin position="99"/>
        <end position="130"/>
    </location>
</feature>
<evidence type="ECO:0000313" key="2">
    <source>
        <dbReference type="EMBL" id="GHP02196.1"/>
    </source>
</evidence>